<dbReference type="EMBL" id="OX365700">
    <property type="protein sequence ID" value="CAI4031616.1"/>
    <property type="molecule type" value="Genomic_DNA"/>
</dbReference>
<sequence>MNHIDPQIEKHKFVFSAFREAHFSLSLQMKDEEYPKDGFADVKTIMRDDSVVEWQLGGWLDEDQMRVARKKERLETELRRVISRIPNTTVNFRLCLILPRDDAERFQKSEADALKSELQHLIQKTDSDWTAQPLLQSPQGQLCRDFTKYPRLERYLHSFLLMPRGAQDRPHQRWIEMEGWGGAYNPLTAVEALRKIVAKKAGRYGGLQGVDARLLLHYDEAILYNSPYQDSDTTLEDMAQLAGHWLSLDFPNLSATFREVYLLHTPERCAYQVFPAIFKCMGNNASPYE</sequence>
<name>A0AA86MYV6_9BACT</name>
<dbReference type="KEGG" id="nti:DNFV4_02035"/>
<organism evidence="1 2">
    <name type="scientific">Nitrospira tepida</name>
    <dbReference type="NCBI Taxonomy" id="2973512"/>
    <lineage>
        <taxon>Bacteria</taxon>
        <taxon>Pseudomonadati</taxon>
        <taxon>Nitrospirota</taxon>
        <taxon>Nitrospiria</taxon>
        <taxon>Nitrospirales</taxon>
        <taxon>Nitrospiraceae</taxon>
        <taxon>Nitrospira</taxon>
    </lineage>
</organism>
<gene>
    <name evidence="1" type="ORF">DNFV4_02035</name>
</gene>
<proteinExistence type="predicted"/>
<accession>A0AA86MYV6</accession>
<evidence type="ECO:0000313" key="2">
    <source>
        <dbReference type="Proteomes" id="UP001179121"/>
    </source>
</evidence>
<reference evidence="1" key="1">
    <citation type="submission" date="2022-10" db="EMBL/GenBank/DDBJ databases">
        <authorList>
            <person name="Koch H."/>
        </authorList>
    </citation>
    <scope>NUCLEOTIDE SEQUENCE</scope>
    <source>
        <strain evidence="1">DNF</strain>
    </source>
</reference>
<dbReference type="AlphaFoldDB" id="A0AA86MYV6"/>
<dbReference type="Proteomes" id="UP001179121">
    <property type="component" value="Chromosome"/>
</dbReference>
<dbReference type="RefSeq" id="WP_213043607.1">
    <property type="nucleotide sequence ID" value="NZ_OX365700.1"/>
</dbReference>
<keyword evidence="2" id="KW-1185">Reference proteome</keyword>
<evidence type="ECO:0000313" key="1">
    <source>
        <dbReference type="EMBL" id="CAI4031616.1"/>
    </source>
</evidence>
<protein>
    <submittedName>
        <fullName evidence="1">Uncharacterized protein</fullName>
    </submittedName>
</protein>